<name>A0A5Q4BD52_9PEZI</name>
<comment type="caution">
    <text evidence="2">The sequence shown here is derived from an EMBL/GenBank/DDBJ whole genome shotgun (WGS) entry which is preliminary data.</text>
</comment>
<proteinExistence type="predicted"/>
<dbReference type="AlphaFoldDB" id="A0A5Q4BD52"/>
<protein>
    <submittedName>
        <fullName evidence="2">Uncharacterized protein</fullName>
    </submittedName>
</protein>
<sequence>MKYLGILALLTASLASFADAACQTRTLPCSPLAVCNSMGGTQVCGTTETANGGCTLKNVAGEDNGDVT</sequence>
<feature type="non-terminal residue" evidence="2">
    <location>
        <position position="68"/>
    </location>
</feature>
<dbReference type="Proteomes" id="UP000326340">
    <property type="component" value="Unassembled WGS sequence"/>
</dbReference>
<accession>A0A5Q4BD52</accession>
<evidence type="ECO:0000313" key="2">
    <source>
        <dbReference type="EMBL" id="TQN64858.1"/>
    </source>
</evidence>
<feature type="chain" id="PRO_5024814801" evidence="1">
    <location>
        <begin position="21"/>
        <end position="68"/>
    </location>
</feature>
<organism evidence="2 3">
    <name type="scientific">Colletotrichum shisoi</name>
    <dbReference type="NCBI Taxonomy" id="2078593"/>
    <lineage>
        <taxon>Eukaryota</taxon>
        <taxon>Fungi</taxon>
        <taxon>Dikarya</taxon>
        <taxon>Ascomycota</taxon>
        <taxon>Pezizomycotina</taxon>
        <taxon>Sordariomycetes</taxon>
        <taxon>Hypocreomycetidae</taxon>
        <taxon>Glomerellales</taxon>
        <taxon>Glomerellaceae</taxon>
        <taxon>Colletotrichum</taxon>
        <taxon>Colletotrichum destructivum species complex</taxon>
    </lineage>
</organism>
<reference evidence="2 3" key="1">
    <citation type="journal article" date="2019" name="Sci. Rep.">
        <title>Colletotrichum shisoi sp. nov., an anthracnose pathogen of Perilla frutescens in Japan: molecular phylogenetic, morphological and genomic evidence.</title>
        <authorList>
            <person name="Gan P."/>
            <person name="Tsushima A."/>
            <person name="Hiroyama R."/>
            <person name="Narusaka M."/>
            <person name="Takano Y."/>
            <person name="Narusaka Y."/>
            <person name="Kawaradani M."/>
            <person name="Damm U."/>
            <person name="Shirasu K."/>
        </authorList>
    </citation>
    <scope>NUCLEOTIDE SEQUENCE [LARGE SCALE GENOMIC DNA]</scope>
    <source>
        <strain evidence="2 3">PG-2018a</strain>
    </source>
</reference>
<dbReference type="EMBL" id="PUHP01001984">
    <property type="protein sequence ID" value="TQN64858.1"/>
    <property type="molecule type" value="Genomic_DNA"/>
</dbReference>
<evidence type="ECO:0000313" key="3">
    <source>
        <dbReference type="Proteomes" id="UP000326340"/>
    </source>
</evidence>
<keyword evidence="3" id="KW-1185">Reference proteome</keyword>
<dbReference type="OrthoDB" id="4992615at2759"/>
<keyword evidence="1" id="KW-0732">Signal</keyword>
<gene>
    <name evidence="2" type="ORF">CSHISOI_10585</name>
</gene>
<feature type="signal peptide" evidence="1">
    <location>
        <begin position="1"/>
        <end position="20"/>
    </location>
</feature>
<evidence type="ECO:0000256" key="1">
    <source>
        <dbReference type="SAM" id="SignalP"/>
    </source>
</evidence>